<keyword evidence="4" id="KW-0141">cGMP biosynthesis</keyword>
<dbReference type="EMBL" id="BMAT01002406">
    <property type="protein sequence ID" value="GFS06216.1"/>
    <property type="molecule type" value="Genomic_DNA"/>
</dbReference>
<dbReference type="AlphaFoldDB" id="A0AAV4IC39"/>
<comment type="caution">
    <text evidence="7">The sequence shown here is derived from an EMBL/GenBank/DDBJ whole genome shotgun (WGS) entry which is preliminary data.</text>
</comment>
<dbReference type="Gene3D" id="6.10.250.780">
    <property type="match status" value="1"/>
</dbReference>
<keyword evidence="5" id="KW-0175">Coiled coil</keyword>
<dbReference type="InterPro" id="IPR050401">
    <property type="entry name" value="Cyclic_nucleotide_synthase"/>
</dbReference>
<evidence type="ECO:0000256" key="1">
    <source>
        <dbReference type="ARBA" id="ARBA00012202"/>
    </source>
</evidence>
<protein>
    <recommendedName>
        <fullName evidence="1">guanylate cyclase</fullName>
        <ecNumber evidence="1">4.6.1.2</ecNumber>
    </recommendedName>
</protein>
<evidence type="ECO:0000256" key="2">
    <source>
        <dbReference type="ARBA" id="ARBA00022741"/>
    </source>
</evidence>
<dbReference type="GO" id="GO:0001653">
    <property type="term" value="F:peptide receptor activity"/>
    <property type="evidence" value="ECO:0007669"/>
    <property type="project" value="TreeGrafter"/>
</dbReference>
<dbReference type="Proteomes" id="UP000762676">
    <property type="component" value="Unassembled WGS sequence"/>
</dbReference>
<sequence length="177" mass="20605">MGNWLQPVLEAERMLAELYTCLWRAPEVLRSQASRDNREADIYSFGIILSEVITRECPFSVEKVYLTTSEILEKVRSESNPPFRPAVEVSIKMSAMKDLMEKCWQEIPKDRPSAHTVKANIKRIALSLGETGNLLDNLMRRMELYANNLERMVEDKTAELRDEKKRSEELLYQILPR</sequence>
<dbReference type="Pfam" id="PF00069">
    <property type="entry name" value="Pkinase"/>
    <property type="match status" value="1"/>
</dbReference>
<evidence type="ECO:0000256" key="5">
    <source>
        <dbReference type="SAM" id="Coils"/>
    </source>
</evidence>
<evidence type="ECO:0000256" key="4">
    <source>
        <dbReference type="ARBA" id="ARBA00023293"/>
    </source>
</evidence>
<dbReference type="GO" id="GO:0004383">
    <property type="term" value="F:guanylate cyclase activity"/>
    <property type="evidence" value="ECO:0007669"/>
    <property type="project" value="UniProtKB-EC"/>
</dbReference>
<organism evidence="7 8">
    <name type="scientific">Elysia marginata</name>
    <dbReference type="NCBI Taxonomy" id="1093978"/>
    <lineage>
        <taxon>Eukaryota</taxon>
        <taxon>Metazoa</taxon>
        <taxon>Spiralia</taxon>
        <taxon>Lophotrochozoa</taxon>
        <taxon>Mollusca</taxon>
        <taxon>Gastropoda</taxon>
        <taxon>Heterobranchia</taxon>
        <taxon>Euthyneura</taxon>
        <taxon>Panpulmonata</taxon>
        <taxon>Sacoglossa</taxon>
        <taxon>Placobranchoidea</taxon>
        <taxon>Plakobranchidae</taxon>
        <taxon>Elysia</taxon>
    </lineage>
</organism>
<dbReference type="GO" id="GO:0004672">
    <property type="term" value="F:protein kinase activity"/>
    <property type="evidence" value="ECO:0007669"/>
    <property type="project" value="InterPro"/>
</dbReference>
<dbReference type="GO" id="GO:0005524">
    <property type="term" value="F:ATP binding"/>
    <property type="evidence" value="ECO:0007669"/>
    <property type="project" value="InterPro"/>
</dbReference>
<dbReference type="PROSITE" id="PS50011">
    <property type="entry name" value="PROTEIN_KINASE_DOM"/>
    <property type="match status" value="1"/>
</dbReference>
<dbReference type="Gene3D" id="1.10.510.10">
    <property type="entry name" value="Transferase(Phosphotransferase) domain 1"/>
    <property type="match status" value="1"/>
</dbReference>
<evidence type="ECO:0000259" key="6">
    <source>
        <dbReference type="PROSITE" id="PS50011"/>
    </source>
</evidence>
<gene>
    <name evidence="7" type="ORF">ElyMa_001218500</name>
</gene>
<name>A0AAV4IC39_9GAST</name>
<evidence type="ECO:0000313" key="7">
    <source>
        <dbReference type="EMBL" id="GFS06216.1"/>
    </source>
</evidence>
<keyword evidence="8" id="KW-1185">Reference proteome</keyword>
<dbReference type="EC" id="4.6.1.2" evidence="1"/>
<dbReference type="GO" id="GO:0004016">
    <property type="term" value="F:adenylate cyclase activity"/>
    <property type="evidence" value="ECO:0007669"/>
    <property type="project" value="TreeGrafter"/>
</dbReference>
<keyword evidence="3" id="KW-0456">Lyase</keyword>
<dbReference type="PANTHER" id="PTHR11920:SF494">
    <property type="entry name" value="ATRIAL NATRIURETIC PEPTIDE RECEPTOR 2"/>
    <property type="match status" value="1"/>
</dbReference>
<dbReference type="InterPro" id="IPR011009">
    <property type="entry name" value="Kinase-like_dom_sf"/>
</dbReference>
<proteinExistence type="predicted"/>
<feature type="domain" description="Protein kinase" evidence="6">
    <location>
        <begin position="1"/>
        <end position="126"/>
    </location>
</feature>
<dbReference type="SUPFAM" id="SSF56112">
    <property type="entry name" value="Protein kinase-like (PK-like)"/>
    <property type="match status" value="1"/>
</dbReference>
<dbReference type="GO" id="GO:0005886">
    <property type="term" value="C:plasma membrane"/>
    <property type="evidence" value="ECO:0007669"/>
    <property type="project" value="TreeGrafter"/>
</dbReference>
<reference evidence="7 8" key="1">
    <citation type="journal article" date="2021" name="Elife">
        <title>Chloroplast acquisition without the gene transfer in kleptoplastic sea slugs, Plakobranchus ocellatus.</title>
        <authorList>
            <person name="Maeda T."/>
            <person name="Takahashi S."/>
            <person name="Yoshida T."/>
            <person name="Shimamura S."/>
            <person name="Takaki Y."/>
            <person name="Nagai Y."/>
            <person name="Toyoda A."/>
            <person name="Suzuki Y."/>
            <person name="Arimoto A."/>
            <person name="Ishii H."/>
            <person name="Satoh N."/>
            <person name="Nishiyama T."/>
            <person name="Hasebe M."/>
            <person name="Maruyama T."/>
            <person name="Minagawa J."/>
            <person name="Obokata J."/>
            <person name="Shigenobu S."/>
        </authorList>
    </citation>
    <scope>NUCLEOTIDE SEQUENCE [LARGE SCALE GENOMIC DNA]</scope>
</reference>
<keyword evidence="2" id="KW-0547">Nucleotide-binding</keyword>
<evidence type="ECO:0000313" key="8">
    <source>
        <dbReference type="Proteomes" id="UP000762676"/>
    </source>
</evidence>
<feature type="coiled-coil region" evidence="5">
    <location>
        <begin position="135"/>
        <end position="166"/>
    </location>
</feature>
<dbReference type="PANTHER" id="PTHR11920">
    <property type="entry name" value="GUANYLYL CYCLASE"/>
    <property type="match status" value="1"/>
</dbReference>
<dbReference type="GO" id="GO:0007168">
    <property type="term" value="P:receptor guanylyl cyclase signaling pathway"/>
    <property type="evidence" value="ECO:0007669"/>
    <property type="project" value="TreeGrafter"/>
</dbReference>
<evidence type="ECO:0000256" key="3">
    <source>
        <dbReference type="ARBA" id="ARBA00023239"/>
    </source>
</evidence>
<dbReference type="InterPro" id="IPR000719">
    <property type="entry name" value="Prot_kinase_dom"/>
</dbReference>
<accession>A0AAV4IC39</accession>